<gene>
    <name evidence="5" type="ORF">HMPREF9449_01995</name>
</gene>
<dbReference type="GO" id="GO:0050661">
    <property type="term" value="F:NADP binding"/>
    <property type="evidence" value="ECO:0007669"/>
    <property type="project" value="TreeGrafter"/>
</dbReference>
<evidence type="ECO:0000256" key="2">
    <source>
        <dbReference type="ARBA" id="ARBA00023002"/>
    </source>
</evidence>
<evidence type="ECO:0000313" key="5">
    <source>
        <dbReference type="EMBL" id="EHP46378.1"/>
    </source>
</evidence>
<keyword evidence="3" id="KW-0028">Amino-acid biosynthesis</keyword>
<dbReference type="CDD" id="cd01065">
    <property type="entry name" value="NAD_bind_Shikimate_DH"/>
    <property type="match status" value="1"/>
</dbReference>
<dbReference type="STRING" id="742817.HMPREF9449_01995"/>
<dbReference type="SUPFAM" id="SSF53223">
    <property type="entry name" value="Aminoacid dehydrogenase-like, N-terminal domain"/>
    <property type="match status" value="1"/>
</dbReference>
<dbReference type="Proteomes" id="UP000004892">
    <property type="component" value="Unassembled WGS sequence"/>
</dbReference>
<keyword evidence="2" id="KW-0560">Oxidoreductase</keyword>
<dbReference type="GO" id="GO:0005829">
    <property type="term" value="C:cytosol"/>
    <property type="evidence" value="ECO:0007669"/>
    <property type="project" value="TreeGrafter"/>
</dbReference>
<dbReference type="GO" id="GO:0009423">
    <property type="term" value="P:chorismate biosynthetic process"/>
    <property type="evidence" value="ECO:0007669"/>
    <property type="project" value="TreeGrafter"/>
</dbReference>
<dbReference type="Pfam" id="PF08501">
    <property type="entry name" value="Shikimate_dh_N"/>
    <property type="match status" value="1"/>
</dbReference>
<sequence length="250" mass="28056">MVQYGLIGYPLGHSFSKKYFTEKFEIEKIQAEYLNFEIENLDVLPDLLEKHPDLRGFNVTIPHKQHILPFLAKQSEEALAIGAVNCVKIERHASNYQLIGYNTDTYGFRKALLNFIPPGIKYSLVLGNGGAAKAIRYTLHQLGITSLTVTRTPRSGQEIGYTEVAPYLADHLLLVNTTPLGTWPNIADFPPIPYEYLTPRHYLFDLVYNPENTAFMKRGAAAGAHVCNGWGMLIGQAEAGWKIWTTDLAE</sequence>
<dbReference type="InterPro" id="IPR036291">
    <property type="entry name" value="NAD(P)-bd_dom_sf"/>
</dbReference>
<keyword evidence="3" id="KW-0057">Aromatic amino acid biosynthesis</keyword>
<dbReference type="InterPro" id="IPR022893">
    <property type="entry name" value="Shikimate_DH_fam"/>
</dbReference>
<evidence type="ECO:0000256" key="1">
    <source>
        <dbReference type="ARBA" id="ARBA00004871"/>
    </source>
</evidence>
<name>H1DJC3_9BACT</name>
<dbReference type="SUPFAM" id="SSF51735">
    <property type="entry name" value="NAD(P)-binding Rossmann-fold domains"/>
    <property type="match status" value="1"/>
</dbReference>
<dbReference type="EMBL" id="ADMC01000025">
    <property type="protein sequence ID" value="EHP46378.1"/>
    <property type="molecule type" value="Genomic_DNA"/>
</dbReference>
<dbReference type="Gene3D" id="3.40.50.720">
    <property type="entry name" value="NAD(P)-binding Rossmann-like Domain"/>
    <property type="match status" value="1"/>
</dbReference>
<protein>
    <submittedName>
        <fullName evidence="5">Shikimate 5-dehydrogenase</fullName>
    </submittedName>
</protein>
<dbReference type="AlphaFoldDB" id="H1DJC3"/>
<dbReference type="GO" id="GO:0009073">
    <property type="term" value="P:aromatic amino acid family biosynthetic process"/>
    <property type="evidence" value="ECO:0007669"/>
    <property type="project" value="UniProtKB-KW"/>
</dbReference>
<dbReference type="InterPro" id="IPR046346">
    <property type="entry name" value="Aminoacid_DH-like_N_sf"/>
</dbReference>
<evidence type="ECO:0000259" key="4">
    <source>
        <dbReference type="Pfam" id="PF08501"/>
    </source>
</evidence>
<dbReference type="InterPro" id="IPR013708">
    <property type="entry name" value="Shikimate_DH-bd_N"/>
</dbReference>
<dbReference type="PANTHER" id="PTHR21089:SF1">
    <property type="entry name" value="BIFUNCTIONAL 3-DEHYDROQUINATE DEHYDRATASE_SHIKIMATE DEHYDROGENASE, CHLOROPLASTIC"/>
    <property type="match status" value="1"/>
</dbReference>
<dbReference type="eggNOG" id="COG0169">
    <property type="taxonomic scope" value="Bacteria"/>
</dbReference>
<feature type="domain" description="Shikimate dehydrogenase substrate binding N-terminal" evidence="4">
    <location>
        <begin position="6"/>
        <end position="87"/>
    </location>
</feature>
<dbReference type="PATRIC" id="fig|742817.3.peg.2126"/>
<proteinExistence type="predicted"/>
<accession>H1DJC3</accession>
<dbReference type="RefSeq" id="WP_009137142.1">
    <property type="nucleotide sequence ID" value="NZ_JH594596.1"/>
</dbReference>
<keyword evidence="6" id="KW-1185">Reference proteome</keyword>
<dbReference type="GO" id="GO:0019632">
    <property type="term" value="P:shikimate metabolic process"/>
    <property type="evidence" value="ECO:0007669"/>
    <property type="project" value="TreeGrafter"/>
</dbReference>
<dbReference type="Gene3D" id="3.40.50.10860">
    <property type="entry name" value="Leucine Dehydrogenase, chain A, domain 1"/>
    <property type="match status" value="1"/>
</dbReference>
<dbReference type="GO" id="GO:0004764">
    <property type="term" value="F:shikimate 3-dehydrogenase (NADP+) activity"/>
    <property type="evidence" value="ECO:0007669"/>
    <property type="project" value="InterPro"/>
</dbReference>
<evidence type="ECO:0000256" key="3">
    <source>
        <dbReference type="ARBA" id="ARBA00023141"/>
    </source>
</evidence>
<dbReference type="GeneID" id="98069552"/>
<comment type="caution">
    <text evidence="5">The sequence shown here is derived from an EMBL/GenBank/DDBJ whole genome shotgun (WGS) entry which is preliminary data.</text>
</comment>
<dbReference type="HOGENOM" id="CLU_044063_4_1_10"/>
<evidence type="ECO:0000313" key="6">
    <source>
        <dbReference type="Proteomes" id="UP000004892"/>
    </source>
</evidence>
<dbReference type="PANTHER" id="PTHR21089">
    <property type="entry name" value="SHIKIMATE DEHYDROGENASE"/>
    <property type="match status" value="1"/>
</dbReference>
<organism evidence="5 6">
    <name type="scientific">Odoribacter laneus YIT 12061</name>
    <dbReference type="NCBI Taxonomy" id="742817"/>
    <lineage>
        <taxon>Bacteria</taxon>
        <taxon>Pseudomonadati</taxon>
        <taxon>Bacteroidota</taxon>
        <taxon>Bacteroidia</taxon>
        <taxon>Bacteroidales</taxon>
        <taxon>Odoribacteraceae</taxon>
        <taxon>Odoribacter</taxon>
    </lineage>
</organism>
<reference evidence="5 6" key="1">
    <citation type="submission" date="2012-01" db="EMBL/GenBank/DDBJ databases">
        <title>The Genome Sequence of Odoribacter laneus YIT 12061.</title>
        <authorList>
            <consortium name="The Broad Institute Genome Sequencing Platform"/>
            <person name="Earl A."/>
            <person name="Ward D."/>
            <person name="Feldgarden M."/>
            <person name="Gevers D."/>
            <person name="Morotomi M."/>
            <person name="Young S.K."/>
            <person name="Zeng Q."/>
            <person name="Gargeya S."/>
            <person name="Fitzgerald M."/>
            <person name="Haas B."/>
            <person name="Abouelleil A."/>
            <person name="Alvarado L."/>
            <person name="Arachchi H.M."/>
            <person name="Berlin A."/>
            <person name="Chapman S.B."/>
            <person name="Gearin G."/>
            <person name="Goldberg J."/>
            <person name="Griggs A."/>
            <person name="Gujja S."/>
            <person name="Hansen M."/>
            <person name="Heiman D."/>
            <person name="Howarth C."/>
            <person name="Larimer J."/>
            <person name="Lui A."/>
            <person name="MacDonald P.J.P."/>
            <person name="McCowen C."/>
            <person name="Montmayeur A."/>
            <person name="Murphy C."/>
            <person name="Neiman D."/>
            <person name="Pearson M."/>
            <person name="Priest M."/>
            <person name="Roberts A."/>
            <person name="Saif S."/>
            <person name="Shea T."/>
            <person name="Sisk P."/>
            <person name="Stolte C."/>
            <person name="Sykes S."/>
            <person name="Wortman J."/>
            <person name="Nusbaum C."/>
            <person name="Birren B."/>
        </authorList>
    </citation>
    <scope>NUCLEOTIDE SEQUENCE [LARGE SCALE GENOMIC DNA]</scope>
    <source>
        <strain evidence="5 6">YIT 12061</strain>
    </source>
</reference>
<comment type="pathway">
    <text evidence="1">Metabolic intermediate biosynthesis; chorismate biosynthesis; chorismate from D-erythrose 4-phosphate and phosphoenolpyruvate: step 4/7.</text>
</comment>